<evidence type="ECO:0000313" key="2">
    <source>
        <dbReference type="Proteomes" id="UP000710440"/>
    </source>
</evidence>
<dbReference type="AlphaFoldDB" id="A0A9P3BMK7"/>
<comment type="caution">
    <text evidence="1">The sequence shown here is derived from an EMBL/GenBank/DDBJ whole genome shotgun (WGS) entry which is preliminary data.</text>
</comment>
<proteinExistence type="predicted"/>
<reference evidence="1 2" key="1">
    <citation type="submission" date="2021-02" db="EMBL/GenBank/DDBJ databases">
        <title>Pan-genome distribution and transcriptional activeness of fungal secondary metabolism genes in Aspergillus section Fumigati.</title>
        <authorList>
            <person name="Takahashi H."/>
            <person name="Umemura M."/>
            <person name="Ninomiya A."/>
            <person name="Kusuya Y."/>
            <person name="Urayama S."/>
            <person name="Shimizu M."/>
            <person name="Watanabe A."/>
            <person name="Kamei K."/>
            <person name="Yaguchi T."/>
            <person name="Hagiwara D."/>
        </authorList>
    </citation>
    <scope>NUCLEOTIDE SEQUENCE [LARGE SCALE GENOMIC DNA]</scope>
    <source>
        <strain evidence="1 2">IFM 47045</strain>
    </source>
</reference>
<sequence>MDLMFTEQHRMVNRLCNMVSGMFYVSQLSTTESLDDSVRHRQKLDKHGHNQLPFWSPTASETDLIKSLLVKSCFYHGSVSAARSAQHSRIFATPAPVIDNERLELNLAPFEEDYGCLDLLFEFDQFSYQPYVPLLPNPKTRRPNKRMMRKS</sequence>
<gene>
    <name evidence="1" type="ORF">Aspvir_000563</name>
</gene>
<organism evidence="1 2">
    <name type="scientific">Aspergillus viridinutans</name>
    <dbReference type="NCBI Taxonomy" id="75553"/>
    <lineage>
        <taxon>Eukaryota</taxon>
        <taxon>Fungi</taxon>
        <taxon>Dikarya</taxon>
        <taxon>Ascomycota</taxon>
        <taxon>Pezizomycotina</taxon>
        <taxon>Eurotiomycetes</taxon>
        <taxon>Eurotiomycetidae</taxon>
        <taxon>Eurotiales</taxon>
        <taxon>Aspergillaceae</taxon>
        <taxon>Aspergillus</taxon>
        <taxon>Aspergillus subgen. Fumigati</taxon>
    </lineage>
</organism>
<evidence type="ECO:0000313" key="1">
    <source>
        <dbReference type="EMBL" id="GIJ98446.1"/>
    </source>
</evidence>
<protein>
    <submittedName>
        <fullName evidence="1">Uncharacterized protein</fullName>
    </submittedName>
</protein>
<name>A0A9P3BMK7_ASPVI</name>
<dbReference type="Proteomes" id="UP000710440">
    <property type="component" value="Unassembled WGS sequence"/>
</dbReference>
<accession>A0A9P3BMK7</accession>
<dbReference type="EMBL" id="BOPL01000001">
    <property type="protein sequence ID" value="GIJ98446.1"/>
    <property type="molecule type" value="Genomic_DNA"/>
</dbReference>
<dbReference type="RefSeq" id="XP_043121633.1">
    <property type="nucleotide sequence ID" value="XM_043265698.1"/>
</dbReference>
<keyword evidence="2" id="KW-1185">Reference proteome</keyword>
<dbReference type="GeneID" id="66928545"/>